<feature type="transmembrane region" description="Helical" evidence="1">
    <location>
        <begin position="85"/>
        <end position="105"/>
    </location>
</feature>
<dbReference type="EMBL" id="KZ805309">
    <property type="protein sequence ID" value="PVI06433.1"/>
    <property type="molecule type" value="Genomic_DNA"/>
</dbReference>
<evidence type="ECO:0000313" key="3">
    <source>
        <dbReference type="Proteomes" id="UP000244855"/>
    </source>
</evidence>
<feature type="non-terminal residue" evidence="2">
    <location>
        <position position="300"/>
    </location>
</feature>
<feature type="transmembrane region" description="Helical" evidence="1">
    <location>
        <begin position="247"/>
        <end position="270"/>
    </location>
</feature>
<proteinExistence type="predicted"/>
<dbReference type="AlphaFoldDB" id="A0A2V1E788"/>
<feature type="transmembrane region" description="Helical" evidence="1">
    <location>
        <begin position="42"/>
        <end position="65"/>
    </location>
</feature>
<sequence>AKYGEPPKIRTIVVGICLVYMFVLALGQGLRIGRLGRRMKSTVIEVLILVQFIVSVGFVTAVAVMESGLGQETYAQCHASIRVCIGMYMAGKIALYVFLIERVHIVRAPFVPRFRDPVWVIGVLVTAGGLGGITAYDYHGPKAELSHDSGLCSIGIVPNASIAIMAMDLFLGTVLTGMFIWILRPSFKSVTEMISQSNTGDDGRGRRGGGRRWSTKCLAIWASSGVGGRRQRPKGNGSSRDQLKMMLWRNVIGSTIALMATAANITIYLAWSESTRSYACLLGCLTDVVVSNWATNWMTM</sequence>
<keyword evidence="3" id="KW-1185">Reference proteome</keyword>
<protein>
    <recommendedName>
        <fullName evidence="4">G-protein coupled receptors family 3 profile domain-containing protein</fullName>
    </recommendedName>
</protein>
<feature type="transmembrane region" description="Helical" evidence="1">
    <location>
        <begin position="156"/>
        <end position="183"/>
    </location>
</feature>
<feature type="transmembrane region" description="Helical" evidence="1">
    <location>
        <begin position="12"/>
        <end position="30"/>
    </location>
</feature>
<name>A0A2V1E788_9PLEO</name>
<gene>
    <name evidence="2" type="ORF">DM02DRAFT_492803</name>
</gene>
<feature type="non-terminal residue" evidence="2">
    <location>
        <position position="1"/>
    </location>
</feature>
<accession>A0A2V1E788</accession>
<keyword evidence="1" id="KW-0812">Transmembrane</keyword>
<reference evidence="2 3" key="1">
    <citation type="journal article" date="2018" name="Sci. Rep.">
        <title>Comparative genomics provides insights into the lifestyle and reveals functional heterogeneity of dark septate endophytic fungi.</title>
        <authorList>
            <person name="Knapp D.G."/>
            <person name="Nemeth J.B."/>
            <person name="Barry K."/>
            <person name="Hainaut M."/>
            <person name="Henrissat B."/>
            <person name="Johnson J."/>
            <person name="Kuo A."/>
            <person name="Lim J.H.P."/>
            <person name="Lipzen A."/>
            <person name="Nolan M."/>
            <person name="Ohm R.A."/>
            <person name="Tamas L."/>
            <person name="Grigoriev I.V."/>
            <person name="Spatafora J.W."/>
            <person name="Nagy L.G."/>
            <person name="Kovacs G.M."/>
        </authorList>
    </citation>
    <scope>NUCLEOTIDE SEQUENCE [LARGE SCALE GENOMIC DNA]</scope>
    <source>
        <strain evidence="2 3">DSE2036</strain>
    </source>
</reference>
<evidence type="ECO:0008006" key="4">
    <source>
        <dbReference type="Google" id="ProtNLM"/>
    </source>
</evidence>
<dbReference type="PANTHER" id="PTHR38848">
    <property type="entry name" value="G-PROTEIN COUPLED RECEPTORS FAMILY 3 PROFILE DOMAIN-CONTAINING PROTEIN"/>
    <property type="match status" value="1"/>
</dbReference>
<dbReference type="Proteomes" id="UP000244855">
    <property type="component" value="Unassembled WGS sequence"/>
</dbReference>
<organism evidence="2 3">
    <name type="scientific">Periconia macrospinosa</name>
    <dbReference type="NCBI Taxonomy" id="97972"/>
    <lineage>
        <taxon>Eukaryota</taxon>
        <taxon>Fungi</taxon>
        <taxon>Dikarya</taxon>
        <taxon>Ascomycota</taxon>
        <taxon>Pezizomycotina</taxon>
        <taxon>Dothideomycetes</taxon>
        <taxon>Pleosporomycetidae</taxon>
        <taxon>Pleosporales</taxon>
        <taxon>Massarineae</taxon>
        <taxon>Periconiaceae</taxon>
        <taxon>Periconia</taxon>
    </lineage>
</organism>
<feature type="transmembrane region" description="Helical" evidence="1">
    <location>
        <begin position="117"/>
        <end position="136"/>
    </location>
</feature>
<dbReference type="OrthoDB" id="3210850at2759"/>
<evidence type="ECO:0000256" key="1">
    <source>
        <dbReference type="SAM" id="Phobius"/>
    </source>
</evidence>
<evidence type="ECO:0000313" key="2">
    <source>
        <dbReference type="EMBL" id="PVI06433.1"/>
    </source>
</evidence>
<keyword evidence="1" id="KW-0472">Membrane</keyword>
<keyword evidence="1" id="KW-1133">Transmembrane helix</keyword>
<dbReference type="PANTHER" id="PTHR38848:SF3">
    <property type="entry name" value="G-PROTEIN COUPLED RECEPTORS FAMILY 3 PROFILE DOMAIN-CONTAINING PROTEIN"/>
    <property type="match status" value="1"/>
</dbReference>